<evidence type="ECO:0000313" key="5">
    <source>
        <dbReference type="Proteomes" id="UP000192276"/>
    </source>
</evidence>
<dbReference type="EMBL" id="LWBP01000199">
    <property type="protein sequence ID" value="OQP56444.1"/>
    <property type="molecule type" value="Genomic_DNA"/>
</dbReference>
<gene>
    <name evidence="4" type="ORF">A4R26_04600</name>
</gene>
<proteinExistence type="predicted"/>
<name>A0A1V9FDJ7_9BACT</name>
<dbReference type="Pfam" id="PF00072">
    <property type="entry name" value="Response_reg"/>
    <property type="match status" value="1"/>
</dbReference>
<reference evidence="5" key="1">
    <citation type="submission" date="2016-04" db="EMBL/GenBank/DDBJ databases">
        <authorList>
            <person name="Chen L."/>
            <person name="Zhuang W."/>
            <person name="Wang G."/>
        </authorList>
    </citation>
    <scope>NUCLEOTIDE SEQUENCE [LARGE SCALE GENOMIC DNA]</scope>
    <source>
        <strain evidence="5">208</strain>
    </source>
</reference>
<dbReference type="InterPro" id="IPR011006">
    <property type="entry name" value="CheY-like_superfamily"/>
</dbReference>
<dbReference type="PANTHER" id="PTHR44591:SF3">
    <property type="entry name" value="RESPONSE REGULATORY DOMAIN-CONTAINING PROTEIN"/>
    <property type="match status" value="1"/>
</dbReference>
<accession>A0A1V9FDJ7</accession>
<keyword evidence="1 2" id="KW-0597">Phosphoprotein</keyword>
<organism evidence="4 5">
    <name type="scientific">Niastella populi</name>
    <dbReference type="NCBI Taxonomy" id="550983"/>
    <lineage>
        <taxon>Bacteria</taxon>
        <taxon>Pseudomonadati</taxon>
        <taxon>Bacteroidota</taxon>
        <taxon>Chitinophagia</taxon>
        <taxon>Chitinophagales</taxon>
        <taxon>Chitinophagaceae</taxon>
        <taxon>Niastella</taxon>
    </lineage>
</organism>
<evidence type="ECO:0000256" key="1">
    <source>
        <dbReference type="ARBA" id="ARBA00022553"/>
    </source>
</evidence>
<dbReference type="OrthoDB" id="9797341at2"/>
<dbReference type="InterPro" id="IPR050595">
    <property type="entry name" value="Bact_response_regulator"/>
</dbReference>
<protein>
    <recommendedName>
        <fullName evidence="3">Response regulatory domain-containing protein</fullName>
    </recommendedName>
</protein>
<dbReference type="RefSeq" id="WP_081168540.1">
    <property type="nucleotide sequence ID" value="NZ_LWBP01000199.1"/>
</dbReference>
<feature type="domain" description="Response regulatory" evidence="3">
    <location>
        <begin position="8"/>
        <end position="122"/>
    </location>
</feature>
<evidence type="ECO:0000256" key="2">
    <source>
        <dbReference type="PROSITE-ProRule" id="PRU00169"/>
    </source>
</evidence>
<dbReference type="InterPro" id="IPR058245">
    <property type="entry name" value="NreC/VraR/RcsB-like_REC"/>
</dbReference>
<dbReference type="PANTHER" id="PTHR44591">
    <property type="entry name" value="STRESS RESPONSE REGULATOR PROTEIN 1"/>
    <property type="match status" value="1"/>
</dbReference>
<dbReference type="SMART" id="SM00448">
    <property type="entry name" value="REC"/>
    <property type="match status" value="1"/>
</dbReference>
<keyword evidence="5" id="KW-1185">Reference proteome</keyword>
<feature type="modified residue" description="4-aspartylphosphate" evidence="2">
    <location>
        <position position="59"/>
    </location>
</feature>
<dbReference type="InterPro" id="IPR001789">
    <property type="entry name" value="Sig_transdc_resp-reg_receiver"/>
</dbReference>
<dbReference type="CDD" id="cd17535">
    <property type="entry name" value="REC_NarL-like"/>
    <property type="match status" value="1"/>
</dbReference>
<evidence type="ECO:0000313" key="4">
    <source>
        <dbReference type="EMBL" id="OQP56444.1"/>
    </source>
</evidence>
<dbReference type="SUPFAM" id="SSF52172">
    <property type="entry name" value="CheY-like"/>
    <property type="match status" value="1"/>
</dbReference>
<dbReference type="STRING" id="550983.A4R26_04600"/>
<dbReference type="PROSITE" id="PS50110">
    <property type="entry name" value="RESPONSE_REGULATORY"/>
    <property type="match status" value="1"/>
</dbReference>
<comment type="caution">
    <text evidence="4">The sequence shown here is derived from an EMBL/GenBank/DDBJ whole genome shotgun (WGS) entry which is preliminary data.</text>
</comment>
<dbReference type="Proteomes" id="UP000192276">
    <property type="component" value="Unassembled WGS sequence"/>
</dbReference>
<dbReference type="AlphaFoldDB" id="A0A1V9FDJ7"/>
<sequence>MNVNSQIKVAIVDDHDLIRKSLQELLNLWGYTVIPPATNGKDFLDLLVKGIIPDICILDMRMPEMDGYETIKAVKGKWPGIKIIAYSMDFTNPHAGEPEGADAIVSKSGPYQELKEALALLSSQIVGIRMALQ</sequence>
<dbReference type="GO" id="GO:0000160">
    <property type="term" value="P:phosphorelay signal transduction system"/>
    <property type="evidence" value="ECO:0007669"/>
    <property type="project" value="InterPro"/>
</dbReference>
<evidence type="ECO:0000259" key="3">
    <source>
        <dbReference type="PROSITE" id="PS50110"/>
    </source>
</evidence>
<dbReference type="Gene3D" id="3.40.50.2300">
    <property type="match status" value="1"/>
</dbReference>